<keyword evidence="4" id="KW-1185">Reference proteome</keyword>
<organism evidence="3 4">
    <name type="scientific">Gracilariopsis chorda</name>
    <dbReference type="NCBI Taxonomy" id="448386"/>
    <lineage>
        <taxon>Eukaryota</taxon>
        <taxon>Rhodophyta</taxon>
        <taxon>Florideophyceae</taxon>
        <taxon>Rhodymeniophycidae</taxon>
        <taxon>Gracilariales</taxon>
        <taxon>Gracilariaceae</taxon>
        <taxon>Gracilariopsis</taxon>
    </lineage>
</organism>
<keyword evidence="2" id="KW-1133">Transmembrane helix</keyword>
<name>A0A2V3J0N1_9FLOR</name>
<evidence type="ECO:0000256" key="2">
    <source>
        <dbReference type="SAM" id="Phobius"/>
    </source>
</evidence>
<dbReference type="AlphaFoldDB" id="A0A2V3J0N1"/>
<dbReference type="Proteomes" id="UP000247409">
    <property type="component" value="Unassembled WGS sequence"/>
</dbReference>
<reference evidence="3 4" key="1">
    <citation type="journal article" date="2018" name="Mol. Biol. Evol.">
        <title>Analysis of the draft genome of the red seaweed Gracilariopsis chorda provides insights into genome size evolution in Rhodophyta.</title>
        <authorList>
            <person name="Lee J."/>
            <person name="Yang E.C."/>
            <person name="Graf L."/>
            <person name="Yang J.H."/>
            <person name="Qiu H."/>
            <person name="Zel Zion U."/>
            <person name="Chan C.X."/>
            <person name="Stephens T.G."/>
            <person name="Weber A.P.M."/>
            <person name="Boo G.H."/>
            <person name="Boo S.M."/>
            <person name="Kim K.M."/>
            <person name="Shin Y."/>
            <person name="Jung M."/>
            <person name="Lee S.J."/>
            <person name="Yim H.S."/>
            <person name="Lee J.H."/>
            <person name="Bhattacharya D."/>
            <person name="Yoon H.S."/>
        </authorList>
    </citation>
    <scope>NUCLEOTIDE SEQUENCE [LARGE SCALE GENOMIC DNA]</scope>
    <source>
        <strain evidence="3 4">SKKU-2015</strain>
        <tissue evidence="3">Whole body</tissue>
    </source>
</reference>
<keyword evidence="2" id="KW-0812">Transmembrane</keyword>
<comment type="caution">
    <text evidence="3">The sequence shown here is derived from an EMBL/GenBank/DDBJ whole genome shotgun (WGS) entry which is preliminary data.</text>
</comment>
<evidence type="ECO:0000256" key="1">
    <source>
        <dbReference type="SAM" id="MobiDB-lite"/>
    </source>
</evidence>
<gene>
    <name evidence="3" type="ORF">BWQ96_02324</name>
</gene>
<sequence length="443" mass="49114">MLFERTATTVSLHATRHLSRQRPITVLFLYATLALAIALISYQVTFSIVLLPLASFSFSFLNRTPSYPPELPPALSRFPLSHAIGASNSSETAEQHAQINFASLPMRRPEAQLLLSSLSPDHVYLEYGASGTTLAFPPLVYTAFSIEHDLQVCRGIDSEMHAHKSLTEKLRAFCVPVSPGHAGWGSQSPFEEGTYAAFQNYVDLPRVNLSHVLFDRVLINGRARVACALRILPQLKPSSLVFFHDFFLRPHHYAAVLMFYEEVARVVAHAPVSGYTDEPMGMLVLRPRQEYLQRNADVSVARLNAIYAHYSEQAPTDASTTVDTAYQRGLLKTNQGGYPYIEMSRLLSRQTTRVRLLLDLVAIPFVVLTYMVLRDVFRKVFLEALSASSPRGHRLLGGDLLAAANWMNTAGTNIINKQTKSTSLPVTTTARHQPGASSTAKAE</sequence>
<dbReference type="EMBL" id="NBIV01000018">
    <property type="protein sequence ID" value="PXF47938.1"/>
    <property type="molecule type" value="Genomic_DNA"/>
</dbReference>
<proteinExistence type="predicted"/>
<feature type="region of interest" description="Disordered" evidence="1">
    <location>
        <begin position="422"/>
        <end position="443"/>
    </location>
</feature>
<keyword evidence="2" id="KW-0472">Membrane</keyword>
<accession>A0A2V3J0N1</accession>
<dbReference type="InterPro" id="IPR029063">
    <property type="entry name" value="SAM-dependent_MTases_sf"/>
</dbReference>
<dbReference type="Gene3D" id="3.40.50.150">
    <property type="entry name" value="Vaccinia Virus protein VP39"/>
    <property type="match status" value="1"/>
</dbReference>
<protein>
    <submittedName>
        <fullName evidence="3">Uncharacterized protein</fullName>
    </submittedName>
</protein>
<feature type="transmembrane region" description="Helical" evidence="2">
    <location>
        <begin position="27"/>
        <end position="53"/>
    </location>
</feature>
<evidence type="ECO:0000313" key="4">
    <source>
        <dbReference type="Proteomes" id="UP000247409"/>
    </source>
</evidence>
<evidence type="ECO:0000313" key="3">
    <source>
        <dbReference type="EMBL" id="PXF47938.1"/>
    </source>
</evidence>
<dbReference type="OrthoDB" id="4473at2759"/>